<dbReference type="NCBIfam" id="TIGR00614">
    <property type="entry name" value="recQ_fam"/>
    <property type="match status" value="1"/>
</dbReference>
<dbReference type="OrthoDB" id="9763310at2"/>
<dbReference type="GO" id="GO:0003676">
    <property type="term" value="F:nucleic acid binding"/>
    <property type="evidence" value="ECO:0007669"/>
    <property type="project" value="InterPro"/>
</dbReference>
<gene>
    <name evidence="8" type="primary">recQ_3</name>
    <name evidence="8" type="ORF">Pla163_09650</name>
</gene>
<dbReference type="FunFam" id="3.40.50.300:FF:001389">
    <property type="entry name" value="ATP-dependent DNA helicase RecQ"/>
    <property type="match status" value="1"/>
</dbReference>
<dbReference type="AlphaFoldDB" id="A0A518CXC0"/>
<evidence type="ECO:0000313" key="9">
    <source>
        <dbReference type="Proteomes" id="UP000319342"/>
    </source>
</evidence>
<feature type="domain" description="Helicase ATP-binding" evidence="6">
    <location>
        <begin position="25"/>
        <end position="193"/>
    </location>
</feature>
<keyword evidence="3 8" id="KW-0347">Helicase</keyword>
<dbReference type="EMBL" id="CP036290">
    <property type="protein sequence ID" value="QDU83864.1"/>
    <property type="molecule type" value="Genomic_DNA"/>
</dbReference>
<dbReference type="InterPro" id="IPR036388">
    <property type="entry name" value="WH-like_DNA-bd_sf"/>
</dbReference>
<reference evidence="8 9" key="1">
    <citation type="submission" date="2019-02" db="EMBL/GenBank/DDBJ databases">
        <title>Deep-cultivation of Planctomycetes and their phenomic and genomic characterization uncovers novel biology.</title>
        <authorList>
            <person name="Wiegand S."/>
            <person name="Jogler M."/>
            <person name="Boedeker C."/>
            <person name="Pinto D."/>
            <person name="Vollmers J."/>
            <person name="Rivas-Marin E."/>
            <person name="Kohn T."/>
            <person name="Peeters S.H."/>
            <person name="Heuer A."/>
            <person name="Rast P."/>
            <person name="Oberbeckmann S."/>
            <person name="Bunk B."/>
            <person name="Jeske O."/>
            <person name="Meyerdierks A."/>
            <person name="Storesund J.E."/>
            <person name="Kallscheuer N."/>
            <person name="Luecker S."/>
            <person name="Lage O.M."/>
            <person name="Pohl T."/>
            <person name="Merkel B.J."/>
            <person name="Hornburger P."/>
            <person name="Mueller R.-W."/>
            <person name="Bruemmer F."/>
            <person name="Labrenz M."/>
            <person name="Spormann A.M."/>
            <person name="Op den Camp H."/>
            <person name="Overmann J."/>
            <person name="Amann R."/>
            <person name="Jetten M.S.M."/>
            <person name="Mascher T."/>
            <person name="Medema M.H."/>
            <person name="Devos D.P."/>
            <person name="Kaster A.-K."/>
            <person name="Ovreas L."/>
            <person name="Rohde M."/>
            <person name="Galperin M.Y."/>
            <person name="Jogler C."/>
        </authorList>
    </citation>
    <scope>NUCLEOTIDE SEQUENCE [LARGE SCALE GENOMIC DNA]</scope>
    <source>
        <strain evidence="8 9">Pla163</strain>
    </source>
</reference>
<dbReference type="GO" id="GO:0009378">
    <property type="term" value="F:four-way junction helicase activity"/>
    <property type="evidence" value="ECO:0007669"/>
    <property type="project" value="TreeGrafter"/>
</dbReference>
<keyword evidence="4" id="KW-0067">ATP-binding</keyword>
<dbReference type="Pfam" id="PF00270">
    <property type="entry name" value="DEAD"/>
    <property type="match status" value="1"/>
</dbReference>
<evidence type="ECO:0000256" key="3">
    <source>
        <dbReference type="ARBA" id="ARBA00022806"/>
    </source>
</evidence>
<dbReference type="Gene3D" id="3.40.50.300">
    <property type="entry name" value="P-loop containing nucleotide triphosphate hydrolases"/>
    <property type="match status" value="2"/>
</dbReference>
<dbReference type="InterPro" id="IPR011545">
    <property type="entry name" value="DEAD/DEAH_box_helicase_dom"/>
</dbReference>
<proteinExistence type="predicted"/>
<accession>A0A518CXC0</accession>
<dbReference type="InterPro" id="IPR001650">
    <property type="entry name" value="Helicase_C-like"/>
</dbReference>
<dbReference type="PROSITE" id="PS51194">
    <property type="entry name" value="HELICASE_CTER"/>
    <property type="match status" value="1"/>
</dbReference>
<dbReference type="InterPro" id="IPR004589">
    <property type="entry name" value="DNA_helicase_ATP-dep_RecQ"/>
</dbReference>
<dbReference type="PANTHER" id="PTHR13710:SF150">
    <property type="entry name" value="ATP-DEPENDENT DNA HELICASE RECQ"/>
    <property type="match status" value="1"/>
</dbReference>
<dbReference type="CDD" id="cd17920">
    <property type="entry name" value="DEXHc_RecQ"/>
    <property type="match status" value="1"/>
</dbReference>
<evidence type="ECO:0000313" key="8">
    <source>
        <dbReference type="EMBL" id="QDU83864.1"/>
    </source>
</evidence>
<feature type="domain" description="Helicase C-terminal" evidence="7">
    <location>
        <begin position="220"/>
        <end position="363"/>
    </location>
</feature>
<dbReference type="EC" id="3.6.4.12" evidence="8"/>
<evidence type="ECO:0000256" key="4">
    <source>
        <dbReference type="ARBA" id="ARBA00022840"/>
    </source>
</evidence>
<protein>
    <submittedName>
        <fullName evidence="8">ATP-dependent DNA helicase RecQ</fullName>
        <ecNumber evidence="8">3.6.4.12</ecNumber>
    </submittedName>
</protein>
<dbReference type="InterPro" id="IPR027417">
    <property type="entry name" value="P-loop_NTPase"/>
</dbReference>
<keyword evidence="2 8" id="KW-0378">Hydrolase</keyword>
<dbReference type="GO" id="GO:0006281">
    <property type="term" value="P:DNA repair"/>
    <property type="evidence" value="ECO:0007669"/>
    <property type="project" value="TreeGrafter"/>
</dbReference>
<keyword evidence="1" id="KW-0547">Nucleotide-binding</keyword>
<evidence type="ECO:0000259" key="6">
    <source>
        <dbReference type="PROSITE" id="PS51192"/>
    </source>
</evidence>
<dbReference type="GO" id="GO:0006310">
    <property type="term" value="P:DNA recombination"/>
    <property type="evidence" value="ECO:0007669"/>
    <property type="project" value="InterPro"/>
</dbReference>
<evidence type="ECO:0000256" key="5">
    <source>
        <dbReference type="SAM" id="MobiDB-lite"/>
    </source>
</evidence>
<dbReference type="GO" id="GO:0005737">
    <property type="term" value="C:cytoplasm"/>
    <property type="evidence" value="ECO:0007669"/>
    <property type="project" value="TreeGrafter"/>
</dbReference>
<dbReference type="SMART" id="SM00487">
    <property type="entry name" value="DEXDc"/>
    <property type="match status" value="1"/>
</dbReference>
<dbReference type="Gene3D" id="1.10.10.10">
    <property type="entry name" value="Winged helix-like DNA-binding domain superfamily/Winged helix DNA-binding domain"/>
    <property type="match status" value="1"/>
</dbReference>
<organism evidence="8 9">
    <name type="scientific">Rohdeia mirabilis</name>
    <dbReference type="NCBI Taxonomy" id="2528008"/>
    <lineage>
        <taxon>Bacteria</taxon>
        <taxon>Pseudomonadati</taxon>
        <taxon>Planctomycetota</taxon>
        <taxon>Planctomycetia</taxon>
        <taxon>Planctomycetia incertae sedis</taxon>
        <taxon>Rohdeia</taxon>
    </lineage>
</organism>
<name>A0A518CXC0_9BACT</name>
<dbReference type="Pfam" id="PF00271">
    <property type="entry name" value="Helicase_C"/>
    <property type="match status" value="1"/>
</dbReference>
<dbReference type="GO" id="GO:0005694">
    <property type="term" value="C:chromosome"/>
    <property type="evidence" value="ECO:0007669"/>
    <property type="project" value="TreeGrafter"/>
</dbReference>
<dbReference type="Proteomes" id="UP000319342">
    <property type="component" value="Chromosome"/>
</dbReference>
<dbReference type="PANTHER" id="PTHR13710">
    <property type="entry name" value="DNA HELICASE RECQ FAMILY MEMBER"/>
    <property type="match status" value="1"/>
</dbReference>
<keyword evidence="9" id="KW-1185">Reference proteome</keyword>
<dbReference type="GO" id="GO:0005524">
    <property type="term" value="F:ATP binding"/>
    <property type="evidence" value="ECO:0007669"/>
    <property type="project" value="UniProtKB-KW"/>
</dbReference>
<dbReference type="SMART" id="SM00490">
    <property type="entry name" value="HELICc"/>
    <property type="match status" value="1"/>
</dbReference>
<dbReference type="GO" id="GO:0043138">
    <property type="term" value="F:3'-5' DNA helicase activity"/>
    <property type="evidence" value="ECO:0007669"/>
    <property type="project" value="TreeGrafter"/>
</dbReference>
<evidence type="ECO:0000256" key="2">
    <source>
        <dbReference type="ARBA" id="ARBA00022801"/>
    </source>
</evidence>
<evidence type="ECO:0000259" key="7">
    <source>
        <dbReference type="PROSITE" id="PS51194"/>
    </source>
</evidence>
<feature type="region of interest" description="Disordered" evidence="5">
    <location>
        <begin position="497"/>
        <end position="523"/>
    </location>
</feature>
<dbReference type="GO" id="GO:0016787">
    <property type="term" value="F:hydrolase activity"/>
    <property type="evidence" value="ECO:0007669"/>
    <property type="project" value="UniProtKB-KW"/>
</dbReference>
<sequence>MDRTLELLRSRFGHTELRGLQAPAIEAVLAGRDTVLTIPTGGGKSLCYQLPALVLEGTTLVVSPLIALMQDQVDALRAKGVAATFVNSSLDAPTRAQRLAEAREGAYDLLYVTPERFRSRAFLAALPELNITRLAVDEAHCISEWGHDFRPDYHRLGHYRELLGDPPCIAVTATATPRVVEDVCAALRLDDPLVLRGGIERPNLFMGLSVAESPEERIDLIASRLSEIGGAGIVYSTLIRDLERLHDELVRRGVPSLVYHGKLSQRERRQMQARFMDSTDEVVLATAAFGMGVDKPDIRFVLHAQLPRTVEAWTQEIGRAGRDGEPSWCEAIAHPEDLAVQQEFVRWANPDREFVMQVQRTLSDWGERIATKDEQDLRGELLLKNRRDNRIGITLRWLEVLGATRGSFERGDLELLRELEDDELPASVGTEAKLQRDLSHLLEMWRLASPEDPTETDCRRVELARHFALAEPTSPCGACDRCTSAETWRAEHLARRAAASARPRASERPQPVPAAPSEAAASSRLAGTFARGDWVRIGRHLGRVVRVEGTDARPILVVESVDDLQQRRIDPRRRPVERLER</sequence>
<dbReference type="InterPro" id="IPR014001">
    <property type="entry name" value="Helicase_ATP-bd"/>
</dbReference>
<evidence type="ECO:0000256" key="1">
    <source>
        <dbReference type="ARBA" id="ARBA00022741"/>
    </source>
</evidence>
<dbReference type="SUPFAM" id="SSF52540">
    <property type="entry name" value="P-loop containing nucleoside triphosphate hydrolases"/>
    <property type="match status" value="1"/>
</dbReference>
<dbReference type="PROSITE" id="PS51192">
    <property type="entry name" value="HELICASE_ATP_BIND_1"/>
    <property type="match status" value="1"/>
</dbReference>
<dbReference type="RefSeq" id="WP_145184339.1">
    <property type="nucleotide sequence ID" value="NZ_CP036290.1"/>
</dbReference>